<dbReference type="EMBL" id="JAGKQM010000716">
    <property type="protein sequence ID" value="KAH0853677.1"/>
    <property type="molecule type" value="Genomic_DNA"/>
</dbReference>
<proteinExistence type="predicted"/>
<dbReference type="Gene3D" id="3.30.200.20">
    <property type="entry name" value="Phosphorylase Kinase, domain 1"/>
    <property type="match status" value="1"/>
</dbReference>
<reference evidence="1 2" key="1">
    <citation type="submission" date="2021-05" db="EMBL/GenBank/DDBJ databases">
        <title>Genome Assembly of Synthetic Allotetraploid Brassica napus Reveals Homoeologous Exchanges between Subgenomes.</title>
        <authorList>
            <person name="Davis J.T."/>
        </authorList>
    </citation>
    <scope>NUCLEOTIDE SEQUENCE [LARGE SCALE GENOMIC DNA]</scope>
    <source>
        <strain evidence="2">cv. Da-Ae</strain>
        <tissue evidence="1">Seedling</tissue>
    </source>
</reference>
<accession>A0ABQ7XEM7</accession>
<evidence type="ECO:0008006" key="3">
    <source>
        <dbReference type="Google" id="ProtNLM"/>
    </source>
</evidence>
<dbReference type="Proteomes" id="UP000824890">
    <property type="component" value="Unassembled WGS sequence"/>
</dbReference>
<evidence type="ECO:0000313" key="1">
    <source>
        <dbReference type="EMBL" id="KAH0853677.1"/>
    </source>
</evidence>
<comment type="caution">
    <text evidence="1">The sequence shown here is derived from an EMBL/GenBank/DDBJ whole genome shotgun (WGS) entry which is preliminary data.</text>
</comment>
<evidence type="ECO:0000313" key="2">
    <source>
        <dbReference type="Proteomes" id="UP000824890"/>
    </source>
</evidence>
<organism evidence="1 2">
    <name type="scientific">Brassica napus</name>
    <name type="common">Rape</name>
    <dbReference type="NCBI Taxonomy" id="3708"/>
    <lineage>
        <taxon>Eukaryota</taxon>
        <taxon>Viridiplantae</taxon>
        <taxon>Streptophyta</taxon>
        <taxon>Embryophyta</taxon>
        <taxon>Tracheophyta</taxon>
        <taxon>Spermatophyta</taxon>
        <taxon>Magnoliopsida</taxon>
        <taxon>eudicotyledons</taxon>
        <taxon>Gunneridae</taxon>
        <taxon>Pentapetalae</taxon>
        <taxon>rosids</taxon>
        <taxon>malvids</taxon>
        <taxon>Brassicales</taxon>
        <taxon>Brassicaceae</taxon>
        <taxon>Brassiceae</taxon>
        <taxon>Brassica</taxon>
    </lineage>
</organism>
<sequence length="65" mass="7351">MQGAPCTYNNLEMDFFSDYGDANRFKIQEVIGKGNYGVVGSAIDTLTDQQLYTQPQLLEEDNRNL</sequence>
<name>A0ABQ7XEM7_BRANA</name>
<dbReference type="SUPFAM" id="SSF56112">
    <property type="entry name" value="Protein kinase-like (PK-like)"/>
    <property type="match status" value="1"/>
</dbReference>
<dbReference type="InterPro" id="IPR011009">
    <property type="entry name" value="Kinase-like_dom_sf"/>
</dbReference>
<protein>
    <recommendedName>
        <fullName evidence="3">Mitogen-activated protein kinase</fullName>
    </recommendedName>
</protein>
<keyword evidence="2" id="KW-1185">Reference proteome</keyword>
<gene>
    <name evidence="1" type="ORF">HID58_092981</name>
</gene>